<keyword evidence="3" id="KW-1185">Reference proteome</keyword>
<accession>A0AA39QD79</accession>
<sequence>MSELVNMLPRLSFADSDDRRAKNQSNTSARPWGPFEGFQDEEQDLDELEARKLELPPPTEVFIECMHNCILSKLAITTLGPTVVQIITYPSILDLSRTLGRPRHTSTVYLSFSTYGPNNRETLLQASYTRPKDDVCIQGFLNGDVSSFKGRGDGSSNRSSSLIWAHQCTSLMSVMAIS</sequence>
<dbReference type="Proteomes" id="UP001175228">
    <property type="component" value="Unassembled WGS sequence"/>
</dbReference>
<comment type="caution">
    <text evidence="2">The sequence shown here is derived from an EMBL/GenBank/DDBJ whole genome shotgun (WGS) entry which is preliminary data.</text>
</comment>
<dbReference type="AlphaFoldDB" id="A0AA39QD79"/>
<organism evidence="2 3">
    <name type="scientific">Armillaria luteobubalina</name>
    <dbReference type="NCBI Taxonomy" id="153913"/>
    <lineage>
        <taxon>Eukaryota</taxon>
        <taxon>Fungi</taxon>
        <taxon>Dikarya</taxon>
        <taxon>Basidiomycota</taxon>
        <taxon>Agaricomycotina</taxon>
        <taxon>Agaricomycetes</taxon>
        <taxon>Agaricomycetidae</taxon>
        <taxon>Agaricales</taxon>
        <taxon>Marasmiineae</taxon>
        <taxon>Physalacriaceae</taxon>
        <taxon>Armillaria</taxon>
    </lineage>
</organism>
<reference evidence="2" key="1">
    <citation type="submission" date="2023-06" db="EMBL/GenBank/DDBJ databases">
        <authorList>
            <consortium name="Lawrence Berkeley National Laboratory"/>
            <person name="Ahrendt S."/>
            <person name="Sahu N."/>
            <person name="Indic B."/>
            <person name="Wong-Bajracharya J."/>
            <person name="Merenyi Z."/>
            <person name="Ke H.-M."/>
            <person name="Monk M."/>
            <person name="Kocsube S."/>
            <person name="Drula E."/>
            <person name="Lipzen A."/>
            <person name="Balint B."/>
            <person name="Henrissat B."/>
            <person name="Andreopoulos B."/>
            <person name="Martin F.M."/>
            <person name="Harder C.B."/>
            <person name="Rigling D."/>
            <person name="Ford K.L."/>
            <person name="Foster G.D."/>
            <person name="Pangilinan J."/>
            <person name="Papanicolaou A."/>
            <person name="Barry K."/>
            <person name="LaButti K."/>
            <person name="Viragh M."/>
            <person name="Koriabine M."/>
            <person name="Yan M."/>
            <person name="Riley R."/>
            <person name="Champramary S."/>
            <person name="Plett K.L."/>
            <person name="Tsai I.J."/>
            <person name="Slot J."/>
            <person name="Sipos G."/>
            <person name="Plett J."/>
            <person name="Nagy L.G."/>
            <person name="Grigoriev I.V."/>
        </authorList>
    </citation>
    <scope>NUCLEOTIDE SEQUENCE</scope>
    <source>
        <strain evidence="2">HWK02</strain>
    </source>
</reference>
<dbReference type="EMBL" id="JAUEPU010000007">
    <property type="protein sequence ID" value="KAK0500763.1"/>
    <property type="molecule type" value="Genomic_DNA"/>
</dbReference>
<feature type="region of interest" description="Disordered" evidence="1">
    <location>
        <begin position="15"/>
        <end position="38"/>
    </location>
</feature>
<proteinExistence type="predicted"/>
<evidence type="ECO:0000313" key="3">
    <source>
        <dbReference type="Proteomes" id="UP001175228"/>
    </source>
</evidence>
<name>A0AA39QD79_9AGAR</name>
<evidence type="ECO:0000256" key="1">
    <source>
        <dbReference type="SAM" id="MobiDB-lite"/>
    </source>
</evidence>
<gene>
    <name evidence="2" type="ORF">EDD18DRAFT_1459473</name>
</gene>
<protein>
    <submittedName>
        <fullName evidence="2">Uncharacterized protein</fullName>
    </submittedName>
</protein>
<evidence type="ECO:0000313" key="2">
    <source>
        <dbReference type="EMBL" id="KAK0500763.1"/>
    </source>
</evidence>